<evidence type="ECO:0000313" key="9">
    <source>
        <dbReference type="Proteomes" id="UP000078003"/>
    </source>
</evidence>
<keyword evidence="5 6" id="KW-0472">Membrane</keyword>
<evidence type="ECO:0000313" key="8">
    <source>
        <dbReference type="EMBL" id="OAM16574.1"/>
    </source>
</evidence>
<keyword evidence="4 6" id="KW-1133">Transmembrane helix</keyword>
<protein>
    <submittedName>
        <fullName evidence="8">Cytochrome C biogenesis protein</fullName>
    </submittedName>
</protein>
<dbReference type="AlphaFoldDB" id="A0A1A9RE23"/>
<evidence type="ECO:0000256" key="1">
    <source>
        <dbReference type="ARBA" id="ARBA00004141"/>
    </source>
</evidence>
<dbReference type="InterPro" id="IPR007816">
    <property type="entry name" value="ResB-like_domain"/>
</dbReference>
<dbReference type="EMBL" id="LXSF01000005">
    <property type="protein sequence ID" value="OAM16574.1"/>
    <property type="molecule type" value="Genomic_DNA"/>
</dbReference>
<dbReference type="PANTHER" id="PTHR31566:SF0">
    <property type="entry name" value="CYTOCHROME C BIOGENESIS PROTEIN CCS1, CHLOROPLASTIC"/>
    <property type="match status" value="1"/>
</dbReference>
<dbReference type="RefSeq" id="WP_064104425.1">
    <property type="nucleotide sequence ID" value="NZ_LXSF01000005.1"/>
</dbReference>
<dbReference type="InterPro" id="IPR023494">
    <property type="entry name" value="Cyt_c_bgen_Ccs1/CcsB/ResB"/>
</dbReference>
<evidence type="ECO:0000256" key="4">
    <source>
        <dbReference type="ARBA" id="ARBA00022989"/>
    </source>
</evidence>
<keyword evidence="2 6" id="KW-0812">Transmembrane</keyword>
<accession>A0A1A9RE23</accession>
<dbReference type="Pfam" id="PF05140">
    <property type="entry name" value="ResB"/>
    <property type="match status" value="1"/>
</dbReference>
<evidence type="ECO:0000256" key="2">
    <source>
        <dbReference type="ARBA" id="ARBA00022692"/>
    </source>
</evidence>
<keyword evidence="3" id="KW-0201">Cytochrome c-type biogenesis</keyword>
<comment type="caution">
    <text evidence="8">The sequence shown here is derived from an EMBL/GenBank/DDBJ whole genome shotgun (WGS) entry which is preliminary data.</text>
</comment>
<proteinExistence type="predicted"/>
<evidence type="ECO:0000256" key="6">
    <source>
        <dbReference type="SAM" id="Phobius"/>
    </source>
</evidence>
<name>A0A1A9RE23_EIKCO</name>
<feature type="transmembrane region" description="Helical" evidence="6">
    <location>
        <begin position="75"/>
        <end position="94"/>
    </location>
</feature>
<dbReference type="Proteomes" id="UP000078003">
    <property type="component" value="Unassembled WGS sequence"/>
</dbReference>
<evidence type="ECO:0000256" key="3">
    <source>
        <dbReference type="ARBA" id="ARBA00022748"/>
    </source>
</evidence>
<dbReference type="GO" id="GO:0017004">
    <property type="term" value="P:cytochrome complex assembly"/>
    <property type="evidence" value="ECO:0007669"/>
    <property type="project" value="UniProtKB-KW"/>
</dbReference>
<organism evidence="8 9">
    <name type="scientific">Eikenella corrodens</name>
    <dbReference type="NCBI Taxonomy" id="539"/>
    <lineage>
        <taxon>Bacteria</taxon>
        <taxon>Pseudomonadati</taxon>
        <taxon>Pseudomonadota</taxon>
        <taxon>Betaproteobacteria</taxon>
        <taxon>Neisseriales</taxon>
        <taxon>Neisseriaceae</taxon>
        <taxon>Eikenella</taxon>
    </lineage>
</organism>
<feature type="transmembrane region" description="Helical" evidence="6">
    <location>
        <begin position="167"/>
        <end position="185"/>
    </location>
</feature>
<reference evidence="9" key="1">
    <citation type="submission" date="2016-05" db="EMBL/GenBank/DDBJ databases">
        <title>Draft genome of Corynebacterium afermentans subsp. afermentans LCDC 88199T.</title>
        <authorList>
            <person name="Bernier A.-M."/>
            <person name="Bernard K."/>
        </authorList>
    </citation>
    <scope>NUCLEOTIDE SEQUENCE [LARGE SCALE GENOMIC DNA]</scope>
    <source>
        <strain evidence="9">NML01-0328</strain>
    </source>
</reference>
<gene>
    <name evidence="8" type="ORF">A7P85_06085</name>
</gene>
<feature type="domain" description="ResB-like" evidence="7">
    <location>
        <begin position="23"/>
        <end position="656"/>
    </location>
</feature>
<evidence type="ECO:0000259" key="7">
    <source>
        <dbReference type="Pfam" id="PF05140"/>
    </source>
</evidence>
<dbReference type="PANTHER" id="PTHR31566">
    <property type="entry name" value="CYTOCHROME C BIOGENESIS PROTEIN CCS1, CHLOROPLASTIC"/>
    <property type="match status" value="1"/>
</dbReference>
<feature type="transmembrane region" description="Helical" evidence="6">
    <location>
        <begin position="610"/>
        <end position="628"/>
    </location>
</feature>
<sequence length="678" mass="76026">MSTPDPAKTPLLRRPWFAFFSSMRFAVALLSLLALASVVGTVLQQNQAEVAYVVEFGPFWHQIFRFLGLYDVYSAPWFVAILAFLMLSTGLCLWRNIPPFLREMKSFRLSASARSLAAMKHSALLAAAPAPEIAERYLKVSGFAVQSRQREDGSFIIAAKKGSLNKWGYIFAHTAIIVICLGGLIDSNLPIKLAMFSGSLKPNKTAQFSNDFGKESRLGSNTLSFRGNVNIREGQTVQEVFLDTGDGLLVQELPFSVTLKQFHVDYYENGMPKNFASDLIVIDRQSGQTYTPTVKVNHPFTLHGISLYQASFGDGGSGLTFRAWNLGTPSAASTELKAASLSAFPLHLGQNQTQQYTLEFTELRPLNVEDEEQTDNAASQPANLRHRLHEARSVQQSDALRNVGPTITFRLRDQAGQAREYVNYMLPLRRGGDFYFATGERGNNSEDYRWLMIPADKNGKPDTFMHLRSVLLQPELREAVIDRAVADMPEPSKTRFHEALGNILELFAREGYVGINQFVENKIPAAEQDRMRELFYQMLFGAGNIALEQALSEQGLDWPQSEERNRFLINSFDAYTGLTRFGSPVLLQLNGYNEVKSSGLQMTRSPGQGLVYLGSVLLILGTALMFYLREQRAWLLYDNGQARFAMSSARLKRQLEPIFATHTQHLTRLAQELNHDQP</sequence>
<evidence type="ECO:0000256" key="5">
    <source>
        <dbReference type="ARBA" id="ARBA00023136"/>
    </source>
</evidence>
<dbReference type="GO" id="GO:0016020">
    <property type="term" value="C:membrane"/>
    <property type="evidence" value="ECO:0007669"/>
    <property type="project" value="UniProtKB-SubCell"/>
</dbReference>
<comment type="subcellular location">
    <subcellularLocation>
        <location evidence="1">Membrane</location>
        <topology evidence="1">Multi-pass membrane protein</topology>
    </subcellularLocation>
</comment>